<dbReference type="PROSITE" id="PS51257">
    <property type="entry name" value="PROKAR_LIPOPROTEIN"/>
    <property type="match status" value="1"/>
</dbReference>
<accession>A0ABR9CYU1</accession>
<dbReference type="EMBL" id="JACXSS010000001">
    <property type="protein sequence ID" value="MBD9355706.1"/>
    <property type="molecule type" value="Genomic_DNA"/>
</dbReference>
<organism evidence="2 3">
    <name type="scientific">Methylomonas albis</name>
    <dbReference type="NCBI Taxonomy" id="1854563"/>
    <lineage>
        <taxon>Bacteria</taxon>
        <taxon>Pseudomonadati</taxon>
        <taxon>Pseudomonadota</taxon>
        <taxon>Gammaproteobacteria</taxon>
        <taxon>Methylococcales</taxon>
        <taxon>Methylococcaceae</taxon>
        <taxon>Methylomonas</taxon>
    </lineage>
</organism>
<evidence type="ECO:0000256" key="1">
    <source>
        <dbReference type="SAM" id="SignalP"/>
    </source>
</evidence>
<protein>
    <recommendedName>
        <fullName evidence="4">Peptidase S9 prolyl oligopeptidase catalytic domain-containing protein</fullName>
    </recommendedName>
</protein>
<dbReference type="InterPro" id="IPR029058">
    <property type="entry name" value="AB_hydrolase_fold"/>
</dbReference>
<feature type="chain" id="PRO_5045049319" description="Peptidase S9 prolyl oligopeptidase catalytic domain-containing protein" evidence="1">
    <location>
        <begin position="22"/>
        <end position="341"/>
    </location>
</feature>
<name>A0ABR9CYU1_9GAMM</name>
<keyword evidence="3" id="KW-1185">Reference proteome</keyword>
<keyword evidence="1" id="KW-0732">Signal</keyword>
<dbReference type="SUPFAM" id="SSF53474">
    <property type="entry name" value="alpha/beta-Hydrolases"/>
    <property type="match status" value="1"/>
</dbReference>
<feature type="signal peptide" evidence="1">
    <location>
        <begin position="1"/>
        <end position="21"/>
    </location>
</feature>
<proteinExistence type="predicted"/>
<dbReference type="Proteomes" id="UP000652176">
    <property type="component" value="Unassembled WGS sequence"/>
</dbReference>
<evidence type="ECO:0008006" key="4">
    <source>
        <dbReference type="Google" id="ProtNLM"/>
    </source>
</evidence>
<evidence type="ECO:0000313" key="3">
    <source>
        <dbReference type="Proteomes" id="UP000652176"/>
    </source>
</evidence>
<dbReference type="Gene3D" id="3.40.50.1820">
    <property type="entry name" value="alpha/beta hydrolase"/>
    <property type="match status" value="1"/>
</dbReference>
<gene>
    <name evidence="2" type="ORF">IE877_07400</name>
</gene>
<sequence>MTTRILLAVVLIASCAYIAGAKTYPTLYNWLHPTNTPEYFNWPDGFTVWDIPSSIDGNLQKAYFYSAPGKTKRPLLISLHFWAGIYATPDPLAAYAKTYGWNYIHPDFRGPNIGTDNCLSDKVIADLDDAIEFALQNGSVDAQNIFVVGFSGGAYATLGLYAKTRHSVKAWLAWAAISDLEAWQRETAAHGNIELSDDVLRCTGSGSQIDTEAAKRRSPLFWALPNVPRGRIELYAGIKDGHKGTGTVAISHSIAYFNYLTSRYNKFDAVVDVKEAMPLLTQGSVATPLLIGDRKVFLRRDVGFASLTVFNGGHEMLPSYCFEHLLELKDDKDWGKQHGSP</sequence>
<comment type="caution">
    <text evidence="2">The sequence shown here is derived from an EMBL/GenBank/DDBJ whole genome shotgun (WGS) entry which is preliminary data.</text>
</comment>
<reference evidence="2 3" key="1">
    <citation type="submission" date="2020-09" db="EMBL/GenBank/DDBJ databases">
        <title>Methylomonas albis sp. nov. and Methylomonas fluvii sp. nov.: Two cold-adapted methanotrophs from the River Elbe and an amended description of Methylovulum psychrotolerans strain Eb1.</title>
        <authorList>
            <person name="Bussmann I.K."/>
            <person name="Klings K.-W."/>
            <person name="Warnstedt J."/>
            <person name="Hoppert M."/>
            <person name="Saborowski A."/>
            <person name="Horn F."/>
            <person name="Liebner S."/>
        </authorList>
    </citation>
    <scope>NUCLEOTIDE SEQUENCE [LARGE SCALE GENOMIC DNA]</scope>
    <source>
        <strain evidence="2 3">EbA</strain>
    </source>
</reference>
<evidence type="ECO:0000313" key="2">
    <source>
        <dbReference type="EMBL" id="MBD9355706.1"/>
    </source>
</evidence>
<dbReference type="RefSeq" id="WP_192374052.1">
    <property type="nucleotide sequence ID" value="NZ_CAJHIV010000001.1"/>
</dbReference>